<accession>A0AAE0Y7M5</accession>
<name>A0AAE0Y7M5_9GAST</name>
<comment type="caution">
    <text evidence="1">The sequence shown here is derived from an EMBL/GenBank/DDBJ whole genome shotgun (WGS) entry which is preliminary data.</text>
</comment>
<dbReference type="AlphaFoldDB" id="A0AAE0Y7M5"/>
<keyword evidence="2" id="KW-1185">Reference proteome</keyword>
<evidence type="ECO:0000313" key="1">
    <source>
        <dbReference type="EMBL" id="KAK3735789.1"/>
    </source>
</evidence>
<dbReference type="Proteomes" id="UP001283361">
    <property type="component" value="Unassembled WGS sequence"/>
</dbReference>
<gene>
    <name evidence="1" type="ORF">RRG08_036837</name>
</gene>
<organism evidence="1 2">
    <name type="scientific">Elysia crispata</name>
    <name type="common">lettuce slug</name>
    <dbReference type="NCBI Taxonomy" id="231223"/>
    <lineage>
        <taxon>Eukaryota</taxon>
        <taxon>Metazoa</taxon>
        <taxon>Spiralia</taxon>
        <taxon>Lophotrochozoa</taxon>
        <taxon>Mollusca</taxon>
        <taxon>Gastropoda</taxon>
        <taxon>Heterobranchia</taxon>
        <taxon>Euthyneura</taxon>
        <taxon>Panpulmonata</taxon>
        <taxon>Sacoglossa</taxon>
        <taxon>Placobranchoidea</taxon>
        <taxon>Plakobranchidae</taxon>
        <taxon>Elysia</taxon>
    </lineage>
</organism>
<evidence type="ECO:0000313" key="2">
    <source>
        <dbReference type="Proteomes" id="UP001283361"/>
    </source>
</evidence>
<dbReference type="EMBL" id="JAWDGP010006766">
    <property type="protein sequence ID" value="KAK3735789.1"/>
    <property type="molecule type" value="Genomic_DNA"/>
</dbReference>
<sequence length="69" mass="7940">MYCQDGFFNVLDQTSDMNRLCSAAEDYVTCINNLTGLPRESYKGVYLGQLKIWMRRLKLTCDIKGLPDL</sequence>
<reference evidence="1" key="1">
    <citation type="journal article" date="2023" name="G3 (Bethesda)">
        <title>A reference genome for the long-term kleptoplast-retaining sea slug Elysia crispata morphotype clarki.</title>
        <authorList>
            <person name="Eastman K.E."/>
            <person name="Pendleton A.L."/>
            <person name="Shaikh M.A."/>
            <person name="Suttiyut T."/>
            <person name="Ogas R."/>
            <person name="Tomko P."/>
            <person name="Gavelis G."/>
            <person name="Widhalm J.R."/>
            <person name="Wisecaver J.H."/>
        </authorList>
    </citation>
    <scope>NUCLEOTIDE SEQUENCE</scope>
    <source>
        <strain evidence="1">ECLA1</strain>
    </source>
</reference>
<proteinExistence type="predicted"/>
<protein>
    <submittedName>
        <fullName evidence="1">Uncharacterized protein</fullName>
    </submittedName>
</protein>